<dbReference type="KEGG" id="mng:MNEG_14011"/>
<dbReference type="GO" id="GO:0006310">
    <property type="term" value="P:DNA recombination"/>
    <property type="evidence" value="ECO:0007669"/>
    <property type="project" value="UniProtKB-KW"/>
</dbReference>
<dbReference type="GeneID" id="25731531"/>
<evidence type="ECO:0000313" key="4">
    <source>
        <dbReference type="Proteomes" id="UP000054498"/>
    </source>
</evidence>
<gene>
    <name evidence="3" type="ORF">MNEG_14011</name>
</gene>
<dbReference type="EMBL" id="KK104415">
    <property type="protein sequence ID" value="KIY93952.1"/>
    <property type="molecule type" value="Genomic_DNA"/>
</dbReference>
<evidence type="ECO:0000259" key="2">
    <source>
        <dbReference type="PROSITE" id="PS51898"/>
    </source>
</evidence>
<dbReference type="Pfam" id="PF00589">
    <property type="entry name" value="Phage_integrase"/>
    <property type="match status" value="1"/>
</dbReference>
<feature type="domain" description="Tyr recombinase" evidence="2">
    <location>
        <begin position="1"/>
        <end position="185"/>
    </location>
</feature>
<dbReference type="InterPro" id="IPR011010">
    <property type="entry name" value="DNA_brk_join_enz"/>
</dbReference>
<keyword evidence="4" id="KW-1185">Reference proteome</keyword>
<dbReference type="PROSITE" id="PS51898">
    <property type="entry name" value="TYR_RECOMBINASE"/>
    <property type="match status" value="1"/>
</dbReference>
<dbReference type="Gene3D" id="1.10.443.10">
    <property type="entry name" value="Intergrase catalytic core"/>
    <property type="match status" value="1"/>
</dbReference>
<dbReference type="STRING" id="145388.A0A0D2J1Q9"/>
<dbReference type="Proteomes" id="UP000054498">
    <property type="component" value="Unassembled WGS sequence"/>
</dbReference>
<dbReference type="RefSeq" id="XP_013892972.1">
    <property type="nucleotide sequence ID" value="XM_014037518.1"/>
</dbReference>
<evidence type="ECO:0000256" key="1">
    <source>
        <dbReference type="ARBA" id="ARBA00023172"/>
    </source>
</evidence>
<dbReference type="InterPro" id="IPR002104">
    <property type="entry name" value="Integrase_catalytic"/>
</dbReference>
<dbReference type="InterPro" id="IPR052925">
    <property type="entry name" value="Phage_Integrase-like_Recomb"/>
</dbReference>
<evidence type="ECO:0000313" key="3">
    <source>
        <dbReference type="EMBL" id="KIY93952.1"/>
    </source>
</evidence>
<dbReference type="SUPFAM" id="SSF56349">
    <property type="entry name" value="DNA breaking-rejoining enzymes"/>
    <property type="match status" value="1"/>
</dbReference>
<dbReference type="GO" id="GO:0003677">
    <property type="term" value="F:DNA binding"/>
    <property type="evidence" value="ECO:0007669"/>
    <property type="project" value="InterPro"/>
</dbReference>
<dbReference type="InterPro" id="IPR013762">
    <property type="entry name" value="Integrase-like_cat_sf"/>
</dbReference>
<accession>A0A0D2J1Q9</accession>
<dbReference type="OrthoDB" id="10066651at2759"/>
<dbReference type="AlphaFoldDB" id="A0A0D2J1Q9"/>
<reference evidence="3 4" key="1">
    <citation type="journal article" date="2013" name="BMC Genomics">
        <title>Reconstruction of the lipid metabolism for the microalga Monoraphidium neglectum from its genome sequence reveals characteristics suitable for biofuel production.</title>
        <authorList>
            <person name="Bogen C."/>
            <person name="Al-Dilaimi A."/>
            <person name="Albersmeier A."/>
            <person name="Wichmann J."/>
            <person name="Grundmann M."/>
            <person name="Rupp O."/>
            <person name="Lauersen K.J."/>
            <person name="Blifernez-Klassen O."/>
            <person name="Kalinowski J."/>
            <person name="Goesmann A."/>
            <person name="Mussgnug J.H."/>
            <person name="Kruse O."/>
        </authorList>
    </citation>
    <scope>NUCLEOTIDE SEQUENCE [LARGE SCALE GENOMIC DNA]</scope>
    <source>
        <strain evidence="3 4">SAG 48.87</strain>
    </source>
</reference>
<organism evidence="3 4">
    <name type="scientific">Monoraphidium neglectum</name>
    <dbReference type="NCBI Taxonomy" id="145388"/>
    <lineage>
        <taxon>Eukaryota</taxon>
        <taxon>Viridiplantae</taxon>
        <taxon>Chlorophyta</taxon>
        <taxon>core chlorophytes</taxon>
        <taxon>Chlorophyceae</taxon>
        <taxon>CS clade</taxon>
        <taxon>Sphaeropleales</taxon>
        <taxon>Selenastraceae</taxon>
        <taxon>Monoraphidium</taxon>
    </lineage>
</organism>
<dbReference type="GO" id="GO:0015074">
    <property type="term" value="P:DNA integration"/>
    <property type="evidence" value="ECO:0007669"/>
    <property type="project" value="InterPro"/>
</dbReference>
<sequence>MDYTEGQRDEWMIVRDKVLYYVGFYGMFRGGELVGIQWQHVHFPRSGGVMIFVPSSKTDPQGAGAWVYIPAAKGAEGALVDIVAALQQLQEMQGGQGYVFLARRDQTAPLSKQTVTWRVRKALQGRVQDPSLYATHSLRRGGATHAARCGVSLRYIMVLGRWRSDVVRQYIYCSGKEAMAAATKMLQEP</sequence>
<dbReference type="PANTHER" id="PTHR34605:SF4">
    <property type="entry name" value="DNA ADENINE METHYLTRANSFERASE"/>
    <property type="match status" value="1"/>
</dbReference>
<name>A0A0D2J1Q9_9CHLO</name>
<protein>
    <recommendedName>
        <fullName evidence="2">Tyr recombinase domain-containing protein</fullName>
    </recommendedName>
</protein>
<dbReference type="PANTHER" id="PTHR34605">
    <property type="entry name" value="PHAGE_INTEGRASE DOMAIN-CONTAINING PROTEIN"/>
    <property type="match status" value="1"/>
</dbReference>
<keyword evidence="1" id="KW-0233">DNA recombination</keyword>
<proteinExistence type="predicted"/>